<keyword evidence="2" id="KW-1185">Reference proteome</keyword>
<dbReference type="AlphaFoldDB" id="A0A914WZA6"/>
<feature type="compositionally biased region" description="Basic and acidic residues" evidence="1">
    <location>
        <begin position="179"/>
        <end position="188"/>
    </location>
</feature>
<accession>A0A914WZA6</accession>
<name>A0A914WZA6_9BILA</name>
<dbReference type="WBParaSite" id="PSAMB.scaffold5847size10754.g27399.t1">
    <property type="protein sequence ID" value="PSAMB.scaffold5847size10754.g27399.t1"/>
    <property type="gene ID" value="PSAMB.scaffold5847size10754.g27399"/>
</dbReference>
<organism evidence="2 3">
    <name type="scientific">Plectus sambesii</name>
    <dbReference type="NCBI Taxonomy" id="2011161"/>
    <lineage>
        <taxon>Eukaryota</taxon>
        <taxon>Metazoa</taxon>
        <taxon>Ecdysozoa</taxon>
        <taxon>Nematoda</taxon>
        <taxon>Chromadorea</taxon>
        <taxon>Plectida</taxon>
        <taxon>Plectina</taxon>
        <taxon>Plectoidea</taxon>
        <taxon>Plectidae</taxon>
        <taxon>Plectus</taxon>
    </lineage>
</organism>
<feature type="region of interest" description="Disordered" evidence="1">
    <location>
        <begin position="93"/>
        <end position="139"/>
    </location>
</feature>
<proteinExistence type="predicted"/>
<evidence type="ECO:0000256" key="1">
    <source>
        <dbReference type="SAM" id="MobiDB-lite"/>
    </source>
</evidence>
<evidence type="ECO:0000313" key="3">
    <source>
        <dbReference type="WBParaSite" id="PSAMB.scaffold5847size10754.g27399.t1"/>
    </source>
</evidence>
<reference evidence="3" key="1">
    <citation type="submission" date="2022-11" db="UniProtKB">
        <authorList>
            <consortium name="WormBaseParasite"/>
        </authorList>
    </citation>
    <scope>IDENTIFICATION</scope>
</reference>
<sequence>MVLLSGCLEDSMSETRKGLSELLQDIQVSTIRGTNANAALWLNTSTRNELAIKYQFRHCKQFRATTSGHLLFRSRRHAASSYAAKKVASSSSSSTINQDYAPSNRGNDINYVRGMAPTPNSKSSPNPHAPHVKQSTAPALYRTRSVDLLTSFDESDSDAAQIVYRGNQCCVMHQVPAHGNEEEKRNDINPKAWPGIAKNKEKEK</sequence>
<protein>
    <submittedName>
        <fullName evidence="3">Uncharacterized protein</fullName>
    </submittedName>
</protein>
<evidence type="ECO:0000313" key="2">
    <source>
        <dbReference type="Proteomes" id="UP000887566"/>
    </source>
</evidence>
<feature type="region of interest" description="Disordered" evidence="1">
    <location>
        <begin position="176"/>
        <end position="204"/>
    </location>
</feature>
<dbReference type="Proteomes" id="UP000887566">
    <property type="component" value="Unplaced"/>
</dbReference>
<feature type="compositionally biased region" description="Polar residues" evidence="1">
    <location>
        <begin position="95"/>
        <end position="107"/>
    </location>
</feature>